<gene>
    <name evidence="2" type="ORF">ODALV1_LOCUS15999</name>
</gene>
<evidence type="ECO:0000313" key="2">
    <source>
        <dbReference type="EMBL" id="CAL8113388.1"/>
    </source>
</evidence>
<keyword evidence="3" id="KW-1185">Reference proteome</keyword>
<evidence type="ECO:0000256" key="1">
    <source>
        <dbReference type="SAM" id="SignalP"/>
    </source>
</evidence>
<evidence type="ECO:0000313" key="3">
    <source>
        <dbReference type="Proteomes" id="UP001642540"/>
    </source>
</evidence>
<reference evidence="2 3" key="1">
    <citation type="submission" date="2024-08" db="EMBL/GenBank/DDBJ databases">
        <authorList>
            <person name="Cucini C."/>
            <person name="Frati F."/>
        </authorList>
    </citation>
    <scope>NUCLEOTIDE SEQUENCE [LARGE SCALE GENOMIC DNA]</scope>
</reference>
<sequence length="266" mass="29944">MISSTVVAWSRILFILILLDHVESDFEVCNPGVSTEVYKFMETHCPFGVLFNHPITSNCLASTNDPENYIADLCDENGFETNANEKPYKIQLAFGMNDESVDISNSCASDGEPTDKCTGATLVEVTEMLLTEPEIDEDDEEPELTPEEIARQNDPLVKGQTERLFKFMFGLSDDADDEGPNMRLVKILEQSFKIVGKFCDTKYVSLEFGEDILRAFLFLVREADLSRIIDIPVSEYHEIKEVLDMCENMSPTFSFTGNTCTAKSYV</sequence>
<feature type="signal peptide" evidence="1">
    <location>
        <begin position="1"/>
        <end position="24"/>
    </location>
</feature>
<protein>
    <submittedName>
        <fullName evidence="2">Uncharacterized protein</fullName>
    </submittedName>
</protein>
<dbReference type="Proteomes" id="UP001642540">
    <property type="component" value="Unassembled WGS sequence"/>
</dbReference>
<keyword evidence="1" id="KW-0732">Signal</keyword>
<organism evidence="2 3">
    <name type="scientific">Orchesella dallaii</name>
    <dbReference type="NCBI Taxonomy" id="48710"/>
    <lineage>
        <taxon>Eukaryota</taxon>
        <taxon>Metazoa</taxon>
        <taxon>Ecdysozoa</taxon>
        <taxon>Arthropoda</taxon>
        <taxon>Hexapoda</taxon>
        <taxon>Collembola</taxon>
        <taxon>Entomobryomorpha</taxon>
        <taxon>Entomobryoidea</taxon>
        <taxon>Orchesellidae</taxon>
        <taxon>Orchesellinae</taxon>
        <taxon>Orchesella</taxon>
    </lineage>
</organism>
<name>A0ABP1QWV4_9HEXA</name>
<feature type="chain" id="PRO_5046453843" evidence="1">
    <location>
        <begin position="25"/>
        <end position="266"/>
    </location>
</feature>
<dbReference type="EMBL" id="CAXLJM020000049">
    <property type="protein sequence ID" value="CAL8113388.1"/>
    <property type="molecule type" value="Genomic_DNA"/>
</dbReference>
<proteinExistence type="predicted"/>
<accession>A0ABP1QWV4</accession>
<comment type="caution">
    <text evidence="2">The sequence shown here is derived from an EMBL/GenBank/DDBJ whole genome shotgun (WGS) entry which is preliminary data.</text>
</comment>